<accession>A0A1G8PIL9</accession>
<dbReference type="AlphaFoldDB" id="A0A1G8PIL9"/>
<sequence length="100" mass="10956">MRPKNRCDTLRPSAEAVTVNARIGVMALPGRTRRQRPTKGERHLIGARLPIADAVKLADVVEAKGTTVSEYVAELLHQHLSTVEIDQISHQEALPIARAS</sequence>
<evidence type="ECO:0000313" key="2">
    <source>
        <dbReference type="Proteomes" id="UP000199258"/>
    </source>
</evidence>
<organism evidence="1 2">
    <name type="scientific">Arthrobacter subterraneus</name>
    <dbReference type="NCBI Taxonomy" id="335973"/>
    <lineage>
        <taxon>Bacteria</taxon>
        <taxon>Bacillati</taxon>
        <taxon>Actinomycetota</taxon>
        <taxon>Actinomycetes</taxon>
        <taxon>Micrococcales</taxon>
        <taxon>Micrococcaceae</taxon>
        <taxon>Arthrobacter</taxon>
    </lineage>
</organism>
<gene>
    <name evidence="1" type="ORF">SAMN04488693_13414</name>
</gene>
<reference evidence="1 2" key="1">
    <citation type="submission" date="2016-10" db="EMBL/GenBank/DDBJ databases">
        <authorList>
            <person name="de Groot N.N."/>
        </authorList>
    </citation>
    <scope>NUCLEOTIDE SEQUENCE [LARGE SCALE GENOMIC DNA]</scope>
    <source>
        <strain evidence="1 2">NP_1H</strain>
    </source>
</reference>
<protein>
    <submittedName>
        <fullName evidence="1">Uncharacterized protein</fullName>
    </submittedName>
</protein>
<name>A0A1G8PIL9_9MICC</name>
<dbReference type="Proteomes" id="UP000199258">
    <property type="component" value="Unassembled WGS sequence"/>
</dbReference>
<keyword evidence="2" id="KW-1185">Reference proteome</keyword>
<proteinExistence type="predicted"/>
<dbReference type="STRING" id="335973.SAMN04488693_13414"/>
<dbReference type="EMBL" id="FNDT01000034">
    <property type="protein sequence ID" value="SDI92344.1"/>
    <property type="molecule type" value="Genomic_DNA"/>
</dbReference>
<evidence type="ECO:0000313" key="1">
    <source>
        <dbReference type="EMBL" id="SDI92344.1"/>
    </source>
</evidence>